<evidence type="ECO:0000259" key="12">
    <source>
        <dbReference type="Pfam" id="PF07685"/>
    </source>
</evidence>
<keyword evidence="4 9" id="KW-0436">Ligase</keyword>
<dbReference type="EMBL" id="MFST01000101">
    <property type="protein sequence ID" value="OGI43759.1"/>
    <property type="molecule type" value="Genomic_DNA"/>
</dbReference>
<dbReference type="InterPro" id="IPR002586">
    <property type="entry name" value="CobQ/CobB/MinD/ParA_Nub-bd_dom"/>
</dbReference>
<dbReference type="GO" id="GO:0042242">
    <property type="term" value="F:cobyrinic acid a,c-diamide synthase activity"/>
    <property type="evidence" value="ECO:0007669"/>
    <property type="project" value="UniProtKB-UniRule"/>
</dbReference>
<dbReference type="SUPFAM" id="SSF52317">
    <property type="entry name" value="Class I glutamine amidotransferase-like"/>
    <property type="match status" value="1"/>
</dbReference>
<sequence length="525" mass="55730">MNRLLISAAHKSSGKTTVTLGLAAALRARGLAVQPFKKGPDYIDPMWLSLASGRDCHNLDFYLMGRGEILRTFVARARGADLALVEGNKGLYDGLALDGGNSNAALAQLLGTPVVLVIDARGMTRGIAPLILGYQAFDRDIRIAGVILNRLGGARHESRLRGVIEHYTDVPVLGAVHEDESLAIVERHLGLMPSNESGAALEKISAIAAVVARQVDLDRLLAVAAAAPALPVPAGFASTLTRASPASGSGDLEDAGKEPSPLPLSRSGGRGGVGESLPFGRGEPSALRATPIRLGIARDAAFGFYYPGDLEALRAAGAELVPFDTLRDPRLPAVDALFLGGGFPETHMEALQANAALRRDIKRAIAGGLPVYAECGGLMYLTRGISWNGRRCEMVGAIPADTVMHAKPQGRGYVLLRETGKGPWPAAGAGDAAAEIKAHEFHYSGLENLAPDLEYAYEVLRGAGVDGRRDGIVYNNVLACYSHMRDLEGNHWTARFVEFVRQCQKASSKWQVASSKKAIEPTCHL</sequence>
<keyword evidence="8 9" id="KW-0315">Glutamine amidotransferase</keyword>
<dbReference type="HAMAP" id="MF_00027">
    <property type="entry name" value="CobB_CbiA"/>
    <property type="match status" value="1"/>
</dbReference>
<dbReference type="CDD" id="cd03130">
    <property type="entry name" value="GATase1_CobB"/>
    <property type="match status" value="1"/>
</dbReference>
<evidence type="ECO:0000313" key="14">
    <source>
        <dbReference type="Proteomes" id="UP000179344"/>
    </source>
</evidence>
<evidence type="ECO:0000313" key="13">
    <source>
        <dbReference type="EMBL" id="OGI43759.1"/>
    </source>
</evidence>
<feature type="domain" description="CobQ/CobB/MinD/ParA nucleotide binding" evidence="11">
    <location>
        <begin position="13"/>
        <end position="186"/>
    </location>
</feature>
<proteinExistence type="inferred from homology"/>
<keyword evidence="5 9" id="KW-0547">Nucleotide-binding</keyword>
<dbReference type="NCBIfam" id="NF002204">
    <property type="entry name" value="PRK01077.1"/>
    <property type="match status" value="1"/>
</dbReference>
<comment type="caution">
    <text evidence="13">The sequence shown here is derived from an EMBL/GenBank/DDBJ whole genome shotgun (WGS) entry which is preliminary data.</text>
</comment>
<evidence type="ECO:0000256" key="9">
    <source>
        <dbReference type="HAMAP-Rule" id="MF_00027"/>
    </source>
</evidence>
<comment type="pathway">
    <text evidence="9">Cofactor biosynthesis; adenosylcobalamin biosynthesis; cob(II)yrinate a,c-diamide from sirohydrochlorin (anaerobic route): step 10/10.</text>
</comment>
<dbReference type="UniPathway" id="UPA00148">
    <property type="reaction ID" value="UER00231"/>
</dbReference>
<dbReference type="CDD" id="cd05388">
    <property type="entry name" value="CobB_N"/>
    <property type="match status" value="1"/>
</dbReference>
<comment type="catalytic activity">
    <reaction evidence="9">
        <text>cob(II)yrinate + 2 L-glutamine + 2 ATP + 2 H2O = cob(II)yrinate a,c diamide + 2 L-glutamate + 2 ADP + 2 phosphate + 2 H(+)</text>
        <dbReference type="Rhea" id="RHEA:26289"/>
        <dbReference type="ChEBI" id="CHEBI:15377"/>
        <dbReference type="ChEBI" id="CHEBI:15378"/>
        <dbReference type="ChEBI" id="CHEBI:29985"/>
        <dbReference type="ChEBI" id="CHEBI:30616"/>
        <dbReference type="ChEBI" id="CHEBI:43474"/>
        <dbReference type="ChEBI" id="CHEBI:58359"/>
        <dbReference type="ChEBI" id="CHEBI:58537"/>
        <dbReference type="ChEBI" id="CHEBI:58894"/>
        <dbReference type="ChEBI" id="CHEBI:456216"/>
        <dbReference type="EC" id="6.3.5.11"/>
    </reaction>
</comment>
<evidence type="ECO:0000259" key="11">
    <source>
        <dbReference type="Pfam" id="PF01656"/>
    </source>
</evidence>
<dbReference type="Pfam" id="PF07685">
    <property type="entry name" value="GATase_3"/>
    <property type="match status" value="1"/>
</dbReference>
<comment type="similarity">
    <text evidence="9">Belongs to the CobB/CbiA family.</text>
</comment>
<keyword evidence="3 9" id="KW-0169">Cobalamin biosynthesis</keyword>
<evidence type="ECO:0000256" key="4">
    <source>
        <dbReference type="ARBA" id="ARBA00022598"/>
    </source>
</evidence>
<evidence type="ECO:0000256" key="8">
    <source>
        <dbReference type="ARBA" id="ARBA00022962"/>
    </source>
</evidence>
<dbReference type="PROSITE" id="PS51274">
    <property type="entry name" value="GATASE_COBBQ"/>
    <property type="match status" value="1"/>
</dbReference>
<dbReference type="EC" id="6.3.5.11" evidence="9"/>
<keyword evidence="6 9" id="KW-0067">ATP-binding</keyword>
<evidence type="ECO:0000256" key="10">
    <source>
        <dbReference type="SAM" id="MobiDB-lite"/>
    </source>
</evidence>
<dbReference type="PANTHER" id="PTHR43873">
    <property type="entry name" value="COBYRINATE A,C-DIAMIDE SYNTHASE"/>
    <property type="match status" value="1"/>
</dbReference>
<evidence type="ECO:0000256" key="7">
    <source>
        <dbReference type="ARBA" id="ARBA00022842"/>
    </source>
</evidence>
<dbReference type="GO" id="GO:0005524">
    <property type="term" value="F:ATP binding"/>
    <property type="evidence" value="ECO:0007669"/>
    <property type="project" value="UniProtKB-UniRule"/>
</dbReference>
<dbReference type="SUPFAM" id="SSF52540">
    <property type="entry name" value="P-loop containing nucleoside triphosphate hydrolases"/>
    <property type="match status" value="1"/>
</dbReference>
<comment type="miscellaneous">
    <text evidence="9">The a and c carboxylates of cobyrinate are activated for nucleophilic attack via formation of a phosphorylated intermediate by ATP. CbiA catalyzes first the amidation of the c-carboxylate, and then that of the a-carboxylate.</text>
</comment>
<evidence type="ECO:0000256" key="2">
    <source>
        <dbReference type="ARBA" id="ARBA00006205"/>
    </source>
</evidence>
<accession>A0A1F6TFB0</accession>
<evidence type="ECO:0000256" key="6">
    <source>
        <dbReference type="ARBA" id="ARBA00022840"/>
    </source>
</evidence>
<comment type="cofactor">
    <cofactor evidence="1 9">
        <name>Mg(2+)</name>
        <dbReference type="ChEBI" id="CHEBI:18420"/>
    </cofactor>
</comment>
<comment type="similarity">
    <text evidence="2">Belongs to the CobB/CobQ family. CobQ subfamily.</text>
</comment>
<dbReference type="Gene3D" id="3.40.50.880">
    <property type="match status" value="1"/>
</dbReference>
<comment type="domain">
    <text evidence="9">Comprises of two domains. The C-terminal domain contains the binding site for glutamine and catalyzes the hydrolysis of this substrate to glutamate and ammonia. The N-terminal domain is anticipated to bind ATP and cobyrinate and catalyzes the ultimate synthesis of the diamide product. The ammonia produced via the glutaminase domain is probably translocated to the adjacent domain via a molecular tunnel, where it reacts with an activated intermediate.</text>
</comment>
<organism evidence="13 14">
    <name type="scientific">Candidatus Muproteobacteria bacterium RBG_16_65_31</name>
    <dbReference type="NCBI Taxonomy" id="1817759"/>
    <lineage>
        <taxon>Bacteria</taxon>
        <taxon>Pseudomonadati</taxon>
        <taxon>Pseudomonadota</taxon>
        <taxon>Candidatus Muproteobacteria</taxon>
    </lineage>
</organism>
<evidence type="ECO:0000256" key="3">
    <source>
        <dbReference type="ARBA" id="ARBA00022573"/>
    </source>
</evidence>
<dbReference type="InterPro" id="IPR027417">
    <property type="entry name" value="P-loop_NTPase"/>
</dbReference>
<comment type="function">
    <text evidence="9">Catalyzes the ATP-dependent amidation of the two carboxylate groups at positions a and c of cobyrinate, using either L-glutamine or ammonia as the nitrogen source.</text>
</comment>
<dbReference type="InterPro" id="IPR029062">
    <property type="entry name" value="Class_I_gatase-like"/>
</dbReference>
<name>A0A1F6TFB0_9PROT</name>
<feature type="active site" description="Nucleophile" evidence="9">
    <location>
        <position position="375"/>
    </location>
</feature>
<dbReference type="Proteomes" id="UP000179344">
    <property type="component" value="Unassembled WGS sequence"/>
</dbReference>
<dbReference type="PANTHER" id="PTHR43873:SF1">
    <property type="entry name" value="COBYRINATE A,C-DIAMIDE SYNTHASE"/>
    <property type="match status" value="1"/>
</dbReference>
<feature type="region of interest" description="Disordered" evidence="10">
    <location>
        <begin position="243"/>
        <end position="284"/>
    </location>
</feature>
<dbReference type="Pfam" id="PF01656">
    <property type="entry name" value="CbiA"/>
    <property type="match status" value="1"/>
</dbReference>
<dbReference type="InterPro" id="IPR004484">
    <property type="entry name" value="CbiA/CobB_synth"/>
</dbReference>
<gene>
    <name evidence="9" type="primary">cbiA</name>
    <name evidence="13" type="ORF">A2V92_00655</name>
</gene>
<reference evidence="13 14" key="1">
    <citation type="journal article" date="2016" name="Nat. Commun.">
        <title>Thousands of microbial genomes shed light on interconnected biogeochemical processes in an aquifer system.</title>
        <authorList>
            <person name="Anantharaman K."/>
            <person name="Brown C.T."/>
            <person name="Hug L.A."/>
            <person name="Sharon I."/>
            <person name="Castelle C.J."/>
            <person name="Probst A.J."/>
            <person name="Thomas B.C."/>
            <person name="Singh A."/>
            <person name="Wilkins M.J."/>
            <person name="Karaoz U."/>
            <person name="Brodie E.L."/>
            <person name="Williams K.H."/>
            <person name="Hubbard S.S."/>
            <person name="Banfield J.F."/>
        </authorList>
    </citation>
    <scope>NUCLEOTIDE SEQUENCE [LARGE SCALE GENOMIC DNA]</scope>
</reference>
<dbReference type="AlphaFoldDB" id="A0A1F6TFB0"/>
<keyword evidence="7 9" id="KW-0460">Magnesium</keyword>
<evidence type="ECO:0000256" key="1">
    <source>
        <dbReference type="ARBA" id="ARBA00001946"/>
    </source>
</evidence>
<dbReference type="GO" id="GO:0009236">
    <property type="term" value="P:cobalamin biosynthetic process"/>
    <property type="evidence" value="ECO:0007669"/>
    <property type="project" value="UniProtKB-UniRule"/>
</dbReference>
<dbReference type="Gene3D" id="3.40.50.300">
    <property type="entry name" value="P-loop containing nucleotide triphosphate hydrolases"/>
    <property type="match status" value="1"/>
</dbReference>
<protein>
    <recommendedName>
        <fullName evidence="9">Cobyrinate a,c-diamide synthase</fullName>
        <ecNumber evidence="9">6.3.5.11</ecNumber>
    </recommendedName>
    <alternativeName>
        <fullName evidence="9">Cobyrinic acid a,c-diamide synthetase</fullName>
    </alternativeName>
</protein>
<feature type="site" description="Increases nucleophilicity of active site Cys" evidence="9">
    <location>
        <position position="483"/>
    </location>
</feature>
<dbReference type="InterPro" id="IPR011698">
    <property type="entry name" value="GATase_3"/>
</dbReference>
<feature type="domain" description="CobB/CobQ-like glutamine amidotransferase" evidence="12">
    <location>
        <begin position="294"/>
        <end position="484"/>
    </location>
</feature>
<evidence type="ECO:0000256" key="5">
    <source>
        <dbReference type="ARBA" id="ARBA00022741"/>
    </source>
</evidence>